<name>A0ABU2C8W2_9BURK</name>
<reference evidence="2 3" key="1">
    <citation type="submission" date="2023-07" db="EMBL/GenBank/DDBJ databases">
        <title>Sorghum-associated microbial communities from plants grown in Nebraska, USA.</title>
        <authorList>
            <person name="Schachtman D."/>
        </authorList>
    </citation>
    <scope>NUCLEOTIDE SEQUENCE [LARGE SCALE GENOMIC DNA]</scope>
    <source>
        <strain evidence="2 3">BE313</strain>
    </source>
</reference>
<sequence length="302" mass="34321">MPQPLITAIVSTYSAERFMRSCLEDLVAQTLFSEMEVLVIDSGSPQGESAICEEFVRRYPQIKLIRTEREPLYVAWNRAIPLASGQYLTNANTDDRHHPDFMATMVAALDSHPEAALAYADQLISHTENESFAECESRGAKLRRWPDYTPEDLLLRCITGSQPVWRKSLHSALGVFDTGYRIAADYDMWLRFASQHPLLHVPKALGVFFDSPHTISGASNQVHVNLETLAIQKTYVDHPNWRGIPKMRKRLAAELFGRGYQHIERDHNVQAAQPFIREALKLDPTNLRFLKTYAVRCLAGIQ</sequence>
<dbReference type="RefSeq" id="WP_116603597.1">
    <property type="nucleotide sequence ID" value="NZ_JAVDXT010000002.1"/>
</dbReference>
<dbReference type="Pfam" id="PF00535">
    <property type="entry name" value="Glycos_transf_2"/>
    <property type="match status" value="1"/>
</dbReference>
<gene>
    <name evidence="2" type="ORF">J2X19_002413</name>
</gene>
<evidence type="ECO:0000313" key="3">
    <source>
        <dbReference type="Proteomes" id="UP001180487"/>
    </source>
</evidence>
<dbReference type="PANTHER" id="PTHR22916">
    <property type="entry name" value="GLYCOSYLTRANSFERASE"/>
    <property type="match status" value="1"/>
</dbReference>
<evidence type="ECO:0000259" key="1">
    <source>
        <dbReference type="Pfam" id="PF00535"/>
    </source>
</evidence>
<organism evidence="2 3">
    <name type="scientific">Rhodoferax ferrireducens</name>
    <dbReference type="NCBI Taxonomy" id="192843"/>
    <lineage>
        <taxon>Bacteria</taxon>
        <taxon>Pseudomonadati</taxon>
        <taxon>Pseudomonadota</taxon>
        <taxon>Betaproteobacteria</taxon>
        <taxon>Burkholderiales</taxon>
        <taxon>Comamonadaceae</taxon>
        <taxon>Rhodoferax</taxon>
    </lineage>
</organism>
<dbReference type="InterPro" id="IPR029044">
    <property type="entry name" value="Nucleotide-diphossugar_trans"/>
</dbReference>
<protein>
    <submittedName>
        <fullName evidence="2">Glycosyltransferase involved in cell wall biosynthesis</fullName>
    </submittedName>
</protein>
<feature type="domain" description="Glycosyltransferase 2-like" evidence="1">
    <location>
        <begin position="8"/>
        <end position="116"/>
    </location>
</feature>
<comment type="caution">
    <text evidence="2">The sequence shown here is derived from an EMBL/GenBank/DDBJ whole genome shotgun (WGS) entry which is preliminary data.</text>
</comment>
<keyword evidence="3" id="KW-1185">Reference proteome</keyword>
<dbReference type="EMBL" id="JAVDXT010000002">
    <property type="protein sequence ID" value="MDR7377734.1"/>
    <property type="molecule type" value="Genomic_DNA"/>
</dbReference>
<proteinExistence type="predicted"/>
<dbReference type="Gene3D" id="3.90.550.10">
    <property type="entry name" value="Spore Coat Polysaccharide Biosynthesis Protein SpsA, Chain A"/>
    <property type="match status" value="1"/>
</dbReference>
<dbReference type="Proteomes" id="UP001180487">
    <property type="component" value="Unassembled WGS sequence"/>
</dbReference>
<accession>A0ABU2C8W2</accession>
<dbReference type="SUPFAM" id="SSF53448">
    <property type="entry name" value="Nucleotide-diphospho-sugar transferases"/>
    <property type="match status" value="1"/>
</dbReference>
<evidence type="ECO:0000313" key="2">
    <source>
        <dbReference type="EMBL" id="MDR7377734.1"/>
    </source>
</evidence>
<dbReference type="InterPro" id="IPR001173">
    <property type="entry name" value="Glyco_trans_2-like"/>
</dbReference>
<dbReference type="PANTHER" id="PTHR22916:SF3">
    <property type="entry name" value="UDP-GLCNAC:BETAGAL BETA-1,3-N-ACETYLGLUCOSAMINYLTRANSFERASE-LIKE PROTEIN 1"/>
    <property type="match status" value="1"/>
</dbReference>